<dbReference type="EnsemblPlants" id="ONIVA03G25520.1">
    <property type="protein sequence ID" value="ONIVA03G25520.1"/>
    <property type="gene ID" value="ONIVA03G25520"/>
</dbReference>
<feature type="compositionally biased region" description="Basic and acidic residues" evidence="1">
    <location>
        <begin position="66"/>
        <end position="76"/>
    </location>
</feature>
<accession>A0A0E0GPX9</accession>
<name>A0A0E0GPX9_ORYNI</name>
<dbReference type="Gramene" id="ONIVA03G25520.1">
    <property type="protein sequence ID" value="ONIVA03G25520.1"/>
    <property type="gene ID" value="ONIVA03G25520"/>
</dbReference>
<dbReference type="AlphaFoldDB" id="A0A0E0GPX9"/>
<dbReference type="HOGENOM" id="CLU_185581_0_0_1"/>
<dbReference type="Proteomes" id="UP000006591">
    <property type="component" value="Chromosome 3"/>
</dbReference>
<reference evidence="2" key="2">
    <citation type="submission" date="2018-04" db="EMBL/GenBank/DDBJ databases">
        <title>OnivRS2 (Oryza nivara Reference Sequence Version 2).</title>
        <authorList>
            <person name="Zhang J."/>
            <person name="Kudrna D."/>
            <person name="Lee S."/>
            <person name="Talag J."/>
            <person name="Rajasekar S."/>
            <person name="Welchert J."/>
            <person name="Hsing Y.-I."/>
            <person name="Wing R.A."/>
        </authorList>
    </citation>
    <scope>NUCLEOTIDE SEQUENCE [LARGE SCALE GENOMIC DNA]</scope>
    <source>
        <strain evidence="2">SL10</strain>
    </source>
</reference>
<dbReference type="OMA" id="WRRRISW"/>
<organism evidence="2">
    <name type="scientific">Oryza nivara</name>
    <name type="common">Indian wild rice</name>
    <name type="synonym">Oryza sativa f. spontanea</name>
    <dbReference type="NCBI Taxonomy" id="4536"/>
    <lineage>
        <taxon>Eukaryota</taxon>
        <taxon>Viridiplantae</taxon>
        <taxon>Streptophyta</taxon>
        <taxon>Embryophyta</taxon>
        <taxon>Tracheophyta</taxon>
        <taxon>Spermatophyta</taxon>
        <taxon>Magnoliopsida</taxon>
        <taxon>Liliopsida</taxon>
        <taxon>Poales</taxon>
        <taxon>Poaceae</taxon>
        <taxon>BOP clade</taxon>
        <taxon>Oryzoideae</taxon>
        <taxon>Oryzeae</taxon>
        <taxon>Oryzinae</taxon>
        <taxon>Oryza</taxon>
    </lineage>
</organism>
<protein>
    <submittedName>
        <fullName evidence="2">Uncharacterized protein</fullName>
    </submittedName>
</protein>
<proteinExistence type="predicted"/>
<evidence type="ECO:0000313" key="2">
    <source>
        <dbReference type="EnsemblPlants" id="ONIVA03G25520.1"/>
    </source>
</evidence>
<sequence length="94" mass="10405">MAAAAVGAPRGGTATDGVGGAARWRRRISWAAAAPMVARWWRRPLEEEEAVRPGWAALSGPARLGRRPERREEGKEKKRGMGQMGVWPKLNRKF</sequence>
<evidence type="ECO:0000313" key="3">
    <source>
        <dbReference type="Proteomes" id="UP000006591"/>
    </source>
</evidence>
<keyword evidence="3" id="KW-1185">Reference proteome</keyword>
<evidence type="ECO:0000256" key="1">
    <source>
        <dbReference type="SAM" id="MobiDB-lite"/>
    </source>
</evidence>
<reference evidence="2" key="1">
    <citation type="submission" date="2015-04" db="UniProtKB">
        <authorList>
            <consortium name="EnsemblPlants"/>
        </authorList>
    </citation>
    <scope>IDENTIFICATION</scope>
    <source>
        <strain evidence="2">SL10</strain>
    </source>
</reference>
<feature type="region of interest" description="Disordered" evidence="1">
    <location>
        <begin position="59"/>
        <end position="94"/>
    </location>
</feature>